<accession>A0A7J0HER6</accession>
<dbReference type="PANTHER" id="PTHR31251:SF131">
    <property type="entry name" value="SBP-TYPE DOMAIN-CONTAINING PROTEIN"/>
    <property type="match status" value="1"/>
</dbReference>
<dbReference type="GO" id="GO:0005634">
    <property type="term" value="C:nucleus"/>
    <property type="evidence" value="ECO:0007669"/>
    <property type="project" value="InterPro"/>
</dbReference>
<sequence>MDWNSKTPSEWDWENLALFSGKTIETPKQVLSSHEIDGEGIESGSLVFLSAGVELLMGCLKRIAWRSFLGWETMGIFSTLGVSINSGDPMIGLKLGKRTYFEDMCAASTPKNASFSVIPTFSYTTAKRSRASYHSAQTPRCQVEGCNLDLKSAKDYHRRHRICESHSKSPRVIVAGMERRFRDLSEFDDNKRSCRRRLSDHNARRRRPRPEVVQFNSLRASSVYSDLAPSSITSNVDIAPDLRCALSLLSTNSWGLNDPEPTSLEQFIQVNQSSAALPIMHAEPQNVTLASSQYMGVENPPAIPCVHSLNLHSNGSSHFQEFQFFKAPYESSCFYPNRIN</sequence>
<name>A0A7J0HER6_9ERIC</name>
<evidence type="ECO:0000313" key="6">
    <source>
        <dbReference type="EMBL" id="GFZ21620.1"/>
    </source>
</evidence>
<dbReference type="OrthoDB" id="514967at2759"/>
<protein>
    <submittedName>
        <fullName evidence="6">Squamosa promoter binding protein-like 10</fullName>
    </submittedName>
</protein>
<proteinExistence type="predicted"/>
<dbReference type="Gene3D" id="4.10.1100.10">
    <property type="entry name" value="Transcription factor, SBP-box domain"/>
    <property type="match status" value="1"/>
</dbReference>
<dbReference type="Proteomes" id="UP000585474">
    <property type="component" value="Unassembled WGS sequence"/>
</dbReference>
<dbReference type="InterPro" id="IPR004333">
    <property type="entry name" value="SBP_dom"/>
</dbReference>
<dbReference type="PANTHER" id="PTHR31251">
    <property type="entry name" value="SQUAMOSA PROMOTER-BINDING-LIKE PROTEIN 4"/>
    <property type="match status" value="1"/>
</dbReference>
<gene>
    <name evidence="6" type="ORF">Acr_29g0007820</name>
</gene>
<evidence type="ECO:0000313" key="7">
    <source>
        <dbReference type="Proteomes" id="UP000585474"/>
    </source>
</evidence>
<dbReference type="PROSITE" id="PS51141">
    <property type="entry name" value="ZF_SBP"/>
    <property type="match status" value="1"/>
</dbReference>
<dbReference type="EMBL" id="BJWL01000029">
    <property type="protein sequence ID" value="GFZ21620.1"/>
    <property type="molecule type" value="Genomic_DNA"/>
</dbReference>
<evidence type="ECO:0000256" key="4">
    <source>
        <dbReference type="PROSITE-ProRule" id="PRU00470"/>
    </source>
</evidence>
<dbReference type="SUPFAM" id="SSF103612">
    <property type="entry name" value="SBT domain"/>
    <property type="match status" value="1"/>
</dbReference>
<dbReference type="Pfam" id="PF03110">
    <property type="entry name" value="SBP"/>
    <property type="match status" value="1"/>
</dbReference>
<evidence type="ECO:0000256" key="1">
    <source>
        <dbReference type="ARBA" id="ARBA00022723"/>
    </source>
</evidence>
<dbReference type="AlphaFoldDB" id="A0A7J0HER6"/>
<reference evidence="6 7" key="1">
    <citation type="submission" date="2019-07" db="EMBL/GenBank/DDBJ databases">
        <title>De Novo Assembly of kiwifruit Actinidia rufa.</title>
        <authorList>
            <person name="Sugita-Konishi S."/>
            <person name="Sato K."/>
            <person name="Mori E."/>
            <person name="Abe Y."/>
            <person name="Kisaki G."/>
            <person name="Hamano K."/>
            <person name="Suezawa K."/>
            <person name="Otani M."/>
            <person name="Fukuda T."/>
            <person name="Manabe T."/>
            <person name="Gomi K."/>
            <person name="Tabuchi M."/>
            <person name="Akimitsu K."/>
            <person name="Kataoka I."/>
        </authorList>
    </citation>
    <scope>NUCLEOTIDE SEQUENCE [LARGE SCALE GENOMIC DNA]</scope>
    <source>
        <strain evidence="7">cv. Fuchu</strain>
    </source>
</reference>
<keyword evidence="3" id="KW-0862">Zinc</keyword>
<evidence type="ECO:0000256" key="3">
    <source>
        <dbReference type="ARBA" id="ARBA00022833"/>
    </source>
</evidence>
<dbReference type="GO" id="GO:0003677">
    <property type="term" value="F:DNA binding"/>
    <property type="evidence" value="ECO:0007669"/>
    <property type="project" value="InterPro"/>
</dbReference>
<comment type="caution">
    <text evidence="6">The sequence shown here is derived from an EMBL/GenBank/DDBJ whole genome shotgun (WGS) entry which is preliminary data.</text>
</comment>
<dbReference type="GO" id="GO:0008270">
    <property type="term" value="F:zinc ion binding"/>
    <property type="evidence" value="ECO:0007669"/>
    <property type="project" value="UniProtKB-KW"/>
</dbReference>
<keyword evidence="1" id="KW-0479">Metal-binding</keyword>
<keyword evidence="2 4" id="KW-0863">Zinc-finger</keyword>
<dbReference type="InterPro" id="IPR044817">
    <property type="entry name" value="SBP-like"/>
</dbReference>
<organism evidence="6 7">
    <name type="scientific">Actinidia rufa</name>
    <dbReference type="NCBI Taxonomy" id="165716"/>
    <lineage>
        <taxon>Eukaryota</taxon>
        <taxon>Viridiplantae</taxon>
        <taxon>Streptophyta</taxon>
        <taxon>Embryophyta</taxon>
        <taxon>Tracheophyta</taxon>
        <taxon>Spermatophyta</taxon>
        <taxon>Magnoliopsida</taxon>
        <taxon>eudicotyledons</taxon>
        <taxon>Gunneridae</taxon>
        <taxon>Pentapetalae</taxon>
        <taxon>asterids</taxon>
        <taxon>Ericales</taxon>
        <taxon>Actinidiaceae</taxon>
        <taxon>Actinidia</taxon>
    </lineage>
</organism>
<keyword evidence="7" id="KW-1185">Reference proteome</keyword>
<evidence type="ECO:0000259" key="5">
    <source>
        <dbReference type="PROSITE" id="PS51141"/>
    </source>
</evidence>
<dbReference type="InterPro" id="IPR036893">
    <property type="entry name" value="SBP_sf"/>
</dbReference>
<feature type="domain" description="SBP-type" evidence="5">
    <location>
        <begin position="138"/>
        <end position="208"/>
    </location>
</feature>
<evidence type="ECO:0000256" key="2">
    <source>
        <dbReference type="ARBA" id="ARBA00022771"/>
    </source>
</evidence>